<dbReference type="InterPro" id="IPR008984">
    <property type="entry name" value="SMAD_FHA_dom_sf"/>
</dbReference>
<organism evidence="2 3">
    <name type="scientific">Alkalilimnicola ehrlichii (strain ATCC BAA-1101 / DSM 17681 / MLHE-1)</name>
    <dbReference type="NCBI Taxonomy" id="187272"/>
    <lineage>
        <taxon>Bacteria</taxon>
        <taxon>Pseudomonadati</taxon>
        <taxon>Pseudomonadota</taxon>
        <taxon>Gammaproteobacteria</taxon>
        <taxon>Chromatiales</taxon>
        <taxon>Ectothiorhodospiraceae</taxon>
        <taxon>Alkalilimnicola</taxon>
    </lineage>
</organism>
<dbReference type="RefSeq" id="WP_011627803.1">
    <property type="nucleotide sequence ID" value="NC_008340.1"/>
</dbReference>
<dbReference type="AlphaFoldDB" id="Q0ACN0"/>
<evidence type="ECO:0000313" key="3">
    <source>
        <dbReference type="Proteomes" id="UP000001962"/>
    </source>
</evidence>
<dbReference type="CDD" id="cd00060">
    <property type="entry name" value="FHA"/>
    <property type="match status" value="1"/>
</dbReference>
<gene>
    <name evidence="2" type="ordered locus">Mlg_0050</name>
</gene>
<dbReference type="eggNOG" id="COG1716">
    <property type="taxonomic scope" value="Bacteria"/>
</dbReference>
<keyword evidence="3" id="KW-1185">Reference proteome</keyword>
<accession>Q0ACN0</accession>
<dbReference type="HOGENOM" id="CLU_1173506_0_0_6"/>
<dbReference type="Proteomes" id="UP000001962">
    <property type="component" value="Chromosome"/>
</dbReference>
<evidence type="ECO:0000256" key="1">
    <source>
        <dbReference type="SAM" id="MobiDB-lite"/>
    </source>
</evidence>
<dbReference type="EMBL" id="CP000453">
    <property type="protein sequence ID" value="ABI55407.1"/>
    <property type="molecule type" value="Genomic_DNA"/>
</dbReference>
<dbReference type="SUPFAM" id="SSF49879">
    <property type="entry name" value="SMAD/FHA domain"/>
    <property type="match status" value="1"/>
</dbReference>
<name>Q0ACN0_ALKEH</name>
<dbReference type="OrthoDB" id="151099at2"/>
<reference evidence="3" key="1">
    <citation type="submission" date="2006-08" db="EMBL/GenBank/DDBJ databases">
        <title>Complete sequence of Alkalilimnicola ehrilichei MLHE-1.</title>
        <authorList>
            <person name="Copeland A."/>
            <person name="Lucas S."/>
            <person name="Lapidus A."/>
            <person name="Barry K."/>
            <person name="Detter J.C."/>
            <person name="Glavina del Rio T."/>
            <person name="Hammon N."/>
            <person name="Israni S."/>
            <person name="Dalin E."/>
            <person name="Tice H."/>
            <person name="Pitluck S."/>
            <person name="Sims D."/>
            <person name="Brettin T."/>
            <person name="Bruce D."/>
            <person name="Han C."/>
            <person name="Tapia R."/>
            <person name="Gilna P."/>
            <person name="Schmutz J."/>
            <person name="Larimer F."/>
            <person name="Land M."/>
            <person name="Hauser L."/>
            <person name="Kyrpides N."/>
            <person name="Mikhailova N."/>
            <person name="Oremland R.S."/>
            <person name="Hoeft S.E."/>
            <person name="Switzer-Blum J."/>
            <person name="Kulp T."/>
            <person name="King G."/>
            <person name="Tabita R."/>
            <person name="Witte B."/>
            <person name="Santini J.M."/>
            <person name="Basu P."/>
            <person name="Hollibaugh J.T."/>
            <person name="Xie G."/>
            <person name="Stolz J.F."/>
            <person name="Richardson P."/>
        </authorList>
    </citation>
    <scope>NUCLEOTIDE SEQUENCE [LARGE SCALE GENOMIC DNA]</scope>
    <source>
        <strain evidence="3">ATCC BAA-1101 / DSM 17681 / MLHE-1</strain>
    </source>
</reference>
<evidence type="ECO:0000313" key="2">
    <source>
        <dbReference type="EMBL" id="ABI55407.1"/>
    </source>
</evidence>
<dbReference type="Gene3D" id="2.60.200.20">
    <property type="match status" value="1"/>
</dbReference>
<protein>
    <submittedName>
        <fullName evidence="2">FHA domain containing protein</fullName>
    </submittedName>
</protein>
<feature type="region of interest" description="Disordered" evidence="1">
    <location>
        <begin position="182"/>
        <end position="213"/>
    </location>
</feature>
<dbReference type="KEGG" id="aeh:Mlg_0050"/>
<proteinExistence type="predicted"/>
<sequence length="236" mass="24738">MSLQAPTVTLVVINPEIMDGRAAGAHVFDTRGGCLGSDPALSDWCLPDAGGRVHGVHAALRYEQGRFILDDESGDTRINGVSRPLGRGQRVLLSEGDVLAVGNYRLRVLFGGAGDACPAADLAALAGEPEAVMTSERPPLMAERADAGSDPLAALGAPSVATHTVADPLRALDAATTFPQEERPLYGPEVPAGDQHAMMMPSRPRYGQDRPRCPQAAEAAIEAGLQAARREQEEGV</sequence>